<dbReference type="PANTHER" id="PTHR43233:SF1">
    <property type="entry name" value="FAMILY N-ACETYLTRANSFERASE, PUTATIVE (AFU_ORTHOLOGUE AFUA_6G03350)-RELATED"/>
    <property type="match status" value="1"/>
</dbReference>
<dbReference type="InterPro" id="IPR053144">
    <property type="entry name" value="Acetyltransferase_Butenolide"/>
</dbReference>
<organism evidence="2 3">
    <name type="scientific">Facklamia miroungae</name>
    <dbReference type="NCBI Taxonomy" id="120956"/>
    <lineage>
        <taxon>Bacteria</taxon>
        <taxon>Bacillati</taxon>
        <taxon>Bacillota</taxon>
        <taxon>Bacilli</taxon>
        <taxon>Lactobacillales</taxon>
        <taxon>Aerococcaceae</taxon>
        <taxon>Facklamia</taxon>
    </lineage>
</organism>
<dbReference type="OrthoDB" id="9775804at2"/>
<gene>
    <name evidence="2" type="ORF">SAMN05421791_102104</name>
</gene>
<protein>
    <submittedName>
        <fullName evidence="2">Acetyltransferase (GNAT) domain-containing protein</fullName>
    </submittedName>
</protein>
<dbReference type="PROSITE" id="PS51186">
    <property type="entry name" value="GNAT"/>
    <property type="match status" value="1"/>
</dbReference>
<sequence length="136" mass="15847">MHMIVIKEDVQLPFDQTLALFENVHWTAYTREPDILEKAIQNSLKVWTAWKGEQLVGLVRVVGDGLTIIYIQDILVLENYQRQGVGSQLLQKVLKEYQSVRQIILLTDDTDITQKFYEKNGLVQTADFQLMTYMKK</sequence>
<accession>A0A1G7QIM9</accession>
<dbReference type="InterPro" id="IPR000182">
    <property type="entry name" value="GNAT_dom"/>
</dbReference>
<dbReference type="PANTHER" id="PTHR43233">
    <property type="entry name" value="FAMILY N-ACETYLTRANSFERASE, PUTATIVE (AFU_ORTHOLOGUE AFUA_6G03350)-RELATED"/>
    <property type="match status" value="1"/>
</dbReference>
<dbReference type="Proteomes" id="UP000199708">
    <property type="component" value="Unassembled WGS sequence"/>
</dbReference>
<keyword evidence="3" id="KW-1185">Reference proteome</keyword>
<dbReference type="EMBL" id="FNCK01000002">
    <property type="protein sequence ID" value="SDF98362.1"/>
    <property type="molecule type" value="Genomic_DNA"/>
</dbReference>
<evidence type="ECO:0000259" key="1">
    <source>
        <dbReference type="PROSITE" id="PS51186"/>
    </source>
</evidence>
<dbReference type="Pfam" id="PF00583">
    <property type="entry name" value="Acetyltransf_1"/>
    <property type="match status" value="1"/>
</dbReference>
<evidence type="ECO:0000313" key="3">
    <source>
        <dbReference type="Proteomes" id="UP000199708"/>
    </source>
</evidence>
<dbReference type="GO" id="GO:0016747">
    <property type="term" value="F:acyltransferase activity, transferring groups other than amino-acyl groups"/>
    <property type="evidence" value="ECO:0007669"/>
    <property type="project" value="InterPro"/>
</dbReference>
<dbReference type="RefSeq" id="WP_090289195.1">
    <property type="nucleotide sequence ID" value="NZ_FNCK01000002.1"/>
</dbReference>
<name>A0A1G7QIM9_9LACT</name>
<dbReference type="SUPFAM" id="SSF55729">
    <property type="entry name" value="Acyl-CoA N-acyltransferases (Nat)"/>
    <property type="match status" value="1"/>
</dbReference>
<feature type="domain" description="N-acetyltransferase" evidence="1">
    <location>
        <begin position="4"/>
        <end position="136"/>
    </location>
</feature>
<keyword evidence="2" id="KW-0808">Transferase</keyword>
<dbReference type="AlphaFoldDB" id="A0A1G7QIM9"/>
<reference evidence="2 3" key="1">
    <citation type="submission" date="2016-10" db="EMBL/GenBank/DDBJ databases">
        <authorList>
            <person name="de Groot N.N."/>
        </authorList>
    </citation>
    <scope>NUCLEOTIDE SEQUENCE [LARGE SCALE GENOMIC DNA]</scope>
    <source>
        <strain evidence="2 3">ATCC BAA-466</strain>
    </source>
</reference>
<dbReference type="CDD" id="cd04301">
    <property type="entry name" value="NAT_SF"/>
    <property type="match status" value="1"/>
</dbReference>
<dbReference type="Gene3D" id="3.40.630.30">
    <property type="match status" value="1"/>
</dbReference>
<proteinExistence type="predicted"/>
<evidence type="ECO:0000313" key="2">
    <source>
        <dbReference type="EMBL" id="SDF98362.1"/>
    </source>
</evidence>
<dbReference type="STRING" id="120956.SAMN05421791_102104"/>
<dbReference type="InterPro" id="IPR016181">
    <property type="entry name" value="Acyl_CoA_acyltransferase"/>
</dbReference>